<name>A0ABP9L8I1_9ACTN</name>
<dbReference type="RefSeq" id="WP_345670876.1">
    <property type="nucleotide sequence ID" value="NZ_BAABKC010000087.1"/>
</dbReference>
<dbReference type="EMBL" id="BAABKC010000087">
    <property type="protein sequence ID" value="GAA5070811.1"/>
    <property type="molecule type" value="Genomic_DNA"/>
</dbReference>
<sequence length="126" mass="14136">MGSTVDLPPRTVVLEPVMRLREGAPPEYDIVRVPQPDKTYFPVDLMAAMLWKLWPSQAFHDVLADGAFSTQVMVVGPLPELLCPECSRTDSDVDYFLWKGRLVVDLLCHGFIVDDYDPPTRSEDGA</sequence>
<comment type="caution">
    <text evidence="1">The sequence shown here is derived from an EMBL/GenBank/DDBJ whole genome shotgun (WGS) entry which is preliminary data.</text>
</comment>
<evidence type="ECO:0000313" key="2">
    <source>
        <dbReference type="Proteomes" id="UP001500124"/>
    </source>
</evidence>
<accession>A0ABP9L8I1</accession>
<gene>
    <name evidence="1" type="ORF">GCM10023336_56300</name>
</gene>
<reference evidence="2" key="1">
    <citation type="journal article" date="2019" name="Int. J. Syst. Evol. Microbiol.">
        <title>The Global Catalogue of Microorganisms (GCM) 10K type strain sequencing project: providing services to taxonomists for standard genome sequencing and annotation.</title>
        <authorList>
            <consortium name="The Broad Institute Genomics Platform"/>
            <consortium name="The Broad Institute Genome Sequencing Center for Infectious Disease"/>
            <person name="Wu L."/>
            <person name="Ma J."/>
        </authorList>
    </citation>
    <scope>NUCLEOTIDE SEQUENCE [LARGE SCALE GENOMIC DNA]</scope>
    <source>
        <strain evidence="2">JCM 18410</strain>
    </source>
</reference>
<proteinExistence type="predicted"/>
<evidence type="ECO:0000313" key="1">
    <source>
        <dbReference type="EMBL" id="GAA5070811.1"/>
    </source>
</evidence>
<organism evidence="1 2">
    <name type="scientific">Streptomyces similanensis</name>
    <dbReference type="NCBI Taxonomy" id="1274988"/>
    <lineage>
        <taxon>Bacteria</taxon>
        <taxon>Bacillati</taxon>
        <taxon>Actinomycetota</taxon>
        <taxon>Actinomycetes</taxon>
        <taxon>Kitasatosporales</taxon>
        <taxon>Streptomycetaceae</taxon>
        <taxon>Streptomyces</taxon>
    </lineage>
</organism>
<protein>
    <submittedName>
        <fullName evidence="1">Uncharacterized protein</fullName>
    </submittedName>
</protein>
<dbReference type="Proteomes" id="UP001500124">
    <property type="component" value="Unassembled WGS sequence"/>
</dbReference>
<keyword evidence="2" id="KW-1185">Reference proteome</keyword>